<gene>
    <name evidence="8" type="ORF">BKA67DRAFT_589459</name>
</gene>
<evidence type="ECO:0000256" key="5">
    <source>
        <dbReference type="ARBA" id="ARBA00022825"/>
    </source>
</evidence>
<dbReference type="Gene3D" id="3.40.50.1820">
    <property type="entry name" value="alpha/beta hydrolase"/>
    <property type="match status" value="1"/>
</dbReference>
<comment type="similarity">
    <text evidence="1">Belongs to the peptidase S9C family.</text>
</comment>
<keyword evidence="5" id="KW-0720">Serine protease</keyword>
<keyword evidence="2" id="KW-0645">Protease</keyword>
<accession>A0A9P8UWQ7</accession>
<organism evidence="8 9">
    <name type="scientific">Truncatella angustata</name>
    <dbReference type="NCBI Taxonomy" id="152316"/>
    <lineage>
        <taxon>Eukaryota</taxon>
        <taxon>Fungi</taxon>
        <taxon>Dikarya</taxon>
        <taxon>Ascomycota</taxon>
        <taxon>Pezizomycotina</taxon>
        <taxon>Sordariomycetes</taxon>
        <taxon>Xylariomycetidae</taxon>
        <taxon>Amphisphaeriales</taxon>
        <taxon>Sporocadaceae</taxon>
        <taxon>Truncatella</taxon>
    </lineage>
</organism>
<evidence type="ECO:0000313" key="9">
    <source>
        <dbReference type="Proteomes" id="UP000758603"/>
    </source>
</evidence>
<evidence type="ECO:0000256" key="3">
    <source>
        <dbReference type="ARBA" id="ARBA00022729"/>
    </source>
</evidence>
<dbReference type="EMBL" id="JAGPXC010000001">
    <property type="protein sequence ID" value="KAH6659421.1"/>
    <property type="molecule type" value="Genomic_DNA"/>
</dbReference>
<dbReference type="Proteomes" id="UP000758603">
    <property type="component" value="Unassembled WGS sequence"/>
</dbReference>
<dbReference type="PANTHER" id="PTHR42776:SF13">
    <property type="entry name" value="DIPEPTIDYL-PEPTIDASE 5"/>
    <property type="match status" value="1"/>
</dbReference>
<protein>
    <recommendedName>
        <fullName evidence="6">Dipeptidyl-peptidase V</fullName>
    </recommendedName>
</protein>
<evidence type="ECO:0000259" key="7">
    <source>
        <dbReference type="Pfam" id="PF00326"/>
    </source>
</evidence>
<dbReference type="InterPro" id="IPR029058">
    <property type="entry name" value="AB_hydrolase_fold"/>
</dbReference>
<reference evidence="8" key="1">
    <citation type="journal article" date="2021" name="Nat. Commun.">
        <title>Genetic determinants of endophytism in the Arabidopsis root mycobiome.</title>
        <authorList>
            <person name="Mesny F."/>
            <person name="Miyauchi S."/>
            <person name="Thiergart T."/>
            <person name="Pickel B."/>
            <person name="Atanasova L."/>
            <person name="Karlsson M."/>
            <person name="Huettel B."/>
            <person name="Barry K.W."/>
            <person name="Haridas S."/>
            <person name="Chen C."/>
            <person name="Bauer D."/>
            <person name="Andreopoulos W."/>
            <person name="Pangilinan J."/>
            <person name="LaButti K."/>
            <person name="Riley R."/>
            <person name="Lipzen A."/>
            <person name="Clum A."/>
            <person name="Drula E."/>
            <person name="Henrissat B."/>
            <person name="Kohler A."/>
            <person name="Grigoriev I.V."/>
            <person name="Martin F.M."/>
            <person name="Hacquard S."/>
        </authorList>
    </citation>
    <scope>NUCLEOTIDE SEQUENCE</scope>
    <source>
        <strain evidence="8">MPI-SDFR-AT-0073</strain>
    </source>
</reference>
<dbReference type="GO" id="GO:0004252">
    <property type="term" value="F:serine-type endopeptidase activity"/>
    <property type="evidence" value="ECO:0007669"/>
    <property type="project" value="TreeGrafter"/>
</dbReference>
<name>A0A9P8UWQ7_9PEZI</name>
<dbReference type="RefSeq" id="XP_045963552.1">
    <property type="nucleotide sequence ID" value="XM_046104462.1"/>
</dbReference>
<dbReference type="FunFam" id="3.40.50.1820:FF:000028">
    <property type="entry name" value="S9 family peptidase"/>
    <property type="match status" value="1"/>
</dbReference>
<proteinExistence type="inferred from homology"/>
<dbReference type="SUPFAM" id="SSF53474">
    <property type="entry name" value="alpha/beta-Hydrolases"/>
    <property type="match status" value="1"/>
</dbReference>
<comment type="caution">
    <text evidence="8">The sequence shown here is derived from an EMBL/GenBank/DDBJ whole genome shotgun (WGS) entry which is preliminary data.</text>
</comment>
<evidence type="ECO:0000313" key="8">
    <source>
        <dbReference type="EMBL" id="KAH6659421.1"/>
    </source>
</evidence>
<dbReference type="InterPro" id="IPR001375">
    <property type="entry name" value="Peptidase_S9_cat"/>
</dbReference>
<evidence type="ECO:0000256" key="1">
    <source>
        <dbReference type="ARBA" id="ARBA00010040"/>
    </source>
</evidence>
<evidence type="ECO:0000256" key="4">
    <source>
        <dbReference type="ARBA" id="ARBA00022801"/>
    </source>
</evidence>
<sequence>MVVVPKFTPELLVALPQRGPAVPNHDGTLALFSQSTHEVGGKTSTEYRVLHIGTGKTEQLIADEKARDVVWLGNGTNTVLYLSQREEGYTWIKTIDADTPAAEPSIVDFIEAPVKSLKVKALKNGSIAFVVAGLADVKGILYNKENDKKPHTARVTDNWNPRIWDSYPGSQHSTLWYTSLVREDGDWKLNKPLKNVLRDTTLTAPPFMYEPGDRRKEFDISDRGIIFSATEQNVNHPRNARLTSIYHLPLSSFSDASTSGPLKICLQQDVHPQSTTGDGHCSQPRFSPNGTMIAFLRSSFEKPLEKSIWIKHVESCSAIDVCAMVTGKSWGLKPAYFEFALDGHSVYIQAKDSGRVALFKLNLLPNACPQIIFRNGSVSAYHQFRPEDGSTTKLLVTSSSFVEPWICQIIDSCPMIESDPWIVSKTSKLNNIGLSPKQVSEIYFEGTADYFVHAWVIKPRDFDPSKKKYPLCLQVHGGPNDSWDDEWNAWWNLLVWAEQGYIVVAPNITGSDGFGLEMAEAIQDNWGGRPYDDLVNCLEHIKHMPGIDMDNAVAAGGSWGGYMMNWIQGQDLGRRFKALVCHDGIFHLPTFLLQTDALPQFYREFGGPPFIWSNFDGLERYNPARPDLLQNWKTPMLVVHSDKDYRCPITEGLAAFHTLKALGTPTRFLSFPDENHVVSREENVLEWNRQVFAWINEWSGIATRE</sequence>
<evidence type="ECO:0000256" key="6">
    <source>
        <dbReference type="ARBA" id="ARBA00032829"/>
    </source>
</evidence>
<keyword evidence="4" id="KW-0378">Hydrolase</keyword>
<dbReference type="GO" id="GO:0006508">
    <property type="term" value="P:proteolysis"/>
    <property type="evidence" value="ECO:0007669"/>
    <property type="project" value="UniProtKB-KW"/>
</dbReference>
<dbReference type="OrthoDB" id="416344at2759"/>
<dbReference type="AlphaFoldDB" id="A0A9P8UWQ7"/>
<dbReference type="PANTHER" id="PTHR42776">
    <property type="entry name" value="SERINE PEPTIDASE S9 FAMILY MEMBER"/>
    <property type="match status" value="1"/>
</dbReference>
<dbReference type="GeneID" id="70133353"/>
<dbReference type="SUPFAM" id="SSF82171">
    <property type="entry name" value="DPP6 N-terminal domain-like"/>
    <property type="match status" value="2"/>
</dbReference>
<feature type="domain" description="Peptidase S9 prolyl oligopeptidase catalytic" evidence="7">
    <location>
        <begin position="490"/>
        <end position="700"/>
    </location>
</feature>
<dbReference type="Pfam" id="PF00326">
    <property type="entry name" value="Peptidase_S9"/>
    <property type="match status" value="1"/>
</dbReference>
<evidence type="ECO:0000256" key="2">
    <source>
        <dbReference type="ARBA" id="ARBA00022670"/>
    </source>
</evidence>
<keyword evidence="3" id="KW-0732">Signal</keyword>
<keyword evidence="9" id="KW-1185">Reference proteome</keyword>